<evidence type="ECO:0000256" key="3">
    <source>
        <dbReference type="SAM" id="SignalP"/>
    </source>
</evidence>
<feature type="domain" description="EF-hand" evidence="4">
    <location>
        <begin position="167"/>
        <end position="202"/>
    </location>
</feature>
<keyword evidence="1" id="KW-0106">Calcium</keyword>
<dbReference type="SMART" id="SM00054">
    <property type="entry name" value="EFh"/>
    <property type="match status" value="3"/>
</dbReference>
<dbReference type="Gene3D" id="1.10.238.10">
    <property type="entry name" value="EF-hand"/>
    <property type="match status" value="2"/>
</dbReference>
<dbReference type="Pfam" id="PF13202">
    <property type="entry name" value="EF-hand_5"/>
    <property type="match status" value="1"/>
</dbReference>
<dbReference type="InterPro" id="IPR018247">
    <property type="entry name" value="EF_Hand_1_Ca_BS"/>
</dbReference>
<dbReference type="Proteomes" id="UP000887575">
    <property type="component" value="Unassembled WGS sequence"/>
</dbReference>
<feature type="domain" description="EF-hand" evidence="4">
    <location>
        <begin position="92"/>
        <end position="127"/>
    </location>
</feature>
<keyword evidence="3" id="KW-0732">Signal</keyword>
<dbReference type="InterPro" id="IPR011992">
    <property type="entry name" value="EF-hand-dom_pair"/>
</dbReference>
<dbReference type="AlphaFoldDB" id="A0AAF3J9N3"/>
<name>A0AAF3J9N3_9BILA</name>
<keyword evidence="5" id="KW-1185">Reference proteome</keyword>
<protein>
    <submittedName>
        <fullName evidence="6">EF-hand domain-containing protein</fullName>
    </submittedName>
</protein>
<dbReference type="GO" id="GO:0005509">
    <property type="term" value="F:calcium ion binding"/>
    <property type="evidence" value="ECO:0007669"/>
    <property type="project" value="InterPro"/>
</dbReference>
<sequence>MLKFTLYCLFFCGLAKSNRRIGDPSSSNFANPTFDDYYVDSMELPEKWTPRMRISTIYPGSGSDELQTTMKSLGDSGTDGMTFNDFVEANICKANIARLCFDDADKNGDGIVTNEELRNYQREAMNRADNLYSEFQRHNFALADLNGDGEISRNEAAKFAQNELKINADADFERFFQKMDKNGDEMLDRNEFYDFLDNWYRNDSNLHVNFNDYTETTTEMDTISTDETPEETPIEYDQ</sequence>
<evidence type="ECO:0000259" key="4">
    <source>
        <dbReference type="PROSITE" id="PS50222"/>
    </source>
</evidence>
<dbReference type="PROSITE" id="PS50222">
    <property type="entry name" value="EF_HAND_2"/>
    <property type="match status" value="2"/>
</dbReference>
<dbReference type="InterPro" id="IPR002048">
    <property type="entry name" value="EF_hand_dom"/>
</dbReference>
<dbReference type="SUPFAM" id="SSF47473">
    <property type="entry name" value="EF-hand"/>
    <property type="match status" value="1"/>
</dbReference>
<evidence type="ECO:0000313" key="5">
    <source>
        <dbReference type="Proteomes" id="UP000887575"/>
    </source>
</evidence>
<evidence type="ECO:0000256" key="2">
    <source>
        <dbReference type="SAM" id="MobiDB-lite"/>
    </source>
</evidence>
<feature type="signal peptide" evidence="3">
    <location>
        <begin position="1"/>
        <end position="17"/>
    </location>
</feature>
<reference evidence="6" key="1">
    <citation type="submission" date="2024-02" db="UniProtKB">
        <authorList>
            <consortium name="WormBaseParasite"/>
        </authorList>
    </citation>
    <scope>IDENTIFICATION</scope>
</reference>
<organism evidence="5 6">
    <name type="scientific">Mesorhabditis belari</name>
    <dbReference type="NCBI Taxonomy" id="2138241"/>
    <lineage>
        <taxon>Eukaryota</taxon>
        <taxon>Metazoa</taxon>
        <taxon>Ecdysozoa</taxon>
        <taxon>Nematoda</taxon>
        <taxon>Chromadorea</taxon>
        <taxon>Rhabditida</taxon>
        <taxon>Rhabditina</taxon>
        <taxon>Rhabditomorpha</taxon>
        <taxon>Rhabditoidea</taxon>
        <taxon>Rhabditidae</taxon>
        <taxon>Mesorhabditinae</taxon>
        <taxon>Mesorhabditis</taxon>
    </lineage>
</organism>
<accession>A0AAF3J9N3</accession>
<feature type="compositionally biased region" description="Acidic residues" evidence="2">
    <location>
        <begin position="227"/>
        <end position="238"/>
    </location>
</feature>
<dbReference type="PROSITE" id="PS00018">
    <property type="entry name" value="EF_HAND_1"/>
    <property type="match status" value="1"/>
</dbReference>
<feature type="region of interest" description="Disordered" evidence="2">
    <location>
        <begin position="218"/>
        <end position="238"/>
    </location>
</feature>
<dbReference type="WBParaSite" id="MBELARI_LOCUS5060">
    <property type="protein sequence ID" value="MBELARI_LOCUS5060"/>
    <property type="gene ID" value="MBELARI_LOCUS5060"/>
</dbReference>
<dbReference type="Pfam" id="PF13499">
    <property type="entry name" value="EF-hand_7"/>
    <property type="match status" value="1"/>
</dbReference>
<proteinExistence type="predicted"/>
<feature type="chain" id="PRO_5042200700" evidence="3">
    <location>
        <begin position="18"/>
        <end position="238"/>
    </location>
</feature>
<evidence type="ECO:0000313" key="6">
    <source>
        <dbReference type="WBParaSite" id="MBELARI_LOCUS5060"/>
    </source>
</evidence>
<evidence type="ECO:0000256" key="1">
    <source>
        <dbReference type="ARBA" id="ARBA00022837"/>
    </source>
</evidence>